<gene>
    <name evidence="1" type="ORF">J2X19_005177</name>
</gene>
<organism evidence="1 2">
    <name type="scientific">Rhodoferax ferrireducens</name>
    <dbReference type="NCBI Taxonomy" id="192843"/>
    <lineage>
        <taxon>Bacteria</taxon>
        <taxon>Pseudomonadati</taxon>
        <taxon>Pseudomonadota</taxon>
        <taxon>Betaproteobacteria</taxon>
        <taxon>Burkholderiales</taxon>
        <taxon>Comamonadaceae</taxon>
        <taxon>Rhodoferax</taxon>
    </lineage>
</organism>
<dbReference type="Proteomes" id="UP001180487">
    <property type="component" value="Unassembled WGS sequence"/>
</dbReference>
<proteinExistence type="predicted"/>
<keyword evidence="2" id="KW-1185">Reference proteome</keyword>
<dbReference type="RefSeq" id="WP_310377310.1">
    <property type="nucleotide sequence ID" value="NZ_JAVDXT010000011.1"/>
</dbReference>
<protein>
    <submittedName>
        <fullName evidence="1">Uncharacterized protein</fullName>
    </submittedName>
</protein>
<evidence type="ECO:0000313" key="1">
    <source>
        <dbReference type="EMBL" id="MDR7380468.1"/>
    </source>
</evidence>
<sequence length="207" mass="23165">MVDRRTIHIKRTAVAGSSSTQVFSDESLGIQVFQRGGPAGAVFEMAFSGMRGKPDYHYRFKSAGEAQTYRDKWVNGKRDSYDAKQVRVNQRREALRNAGKHLQVGDVLVASWGYEQTNYDYYQVIRVFGTRSVELRELAQQASYSGQSMTGECVPVTGKFIGEPMTKRVGVDGSVKVRSWGVWATKKESLLVGGVTVFKPDHYSDYA</sequence>
<reference evidence="1 2" key="1">
    <citation type="submission" date="2023-07" db="EMBL/GenBank/DDBJ databases">
        <title>Sorghum-associated microbial communities from plants grown in Nebraska, USA.</title>
        <authorList>
            <person name="Schachtman D."/>
        </authorList>
    </citation>
    <scope>NUCLEOTIDE SEQUENCE [LARGE SCALE GENOMIC DNA]</scope>
    <source>
        <strain evidence="1 2">BE313</strain>
    </source>
</reference>
<dbReference type="EMBL" id="JAVDXT010000011">
    <property type="protein sequence ID" value="MDR7380468.1"/>
    <property type="molecule type" value="Genomic_DNA"/>
</dbReference>
<comment type="caution">
    <text evidence="1">The sequence shown here is derived from an EMBL/GenBank/DDBJ whole genome shotgun (WGS) entry which is preliminary data.</text>
</comment>
<name>A0ABU2CGK7_9BURK</name>
<evidence type="ECO:0000313" key="2">
    <source>
        <dbReference type="Proteomes" id="UP001180487"/>
    </source>
</evidence>
<accession>A0ABU2CGK7</accession>